<dbReference type="Gene3D" id="3.40.50.300">
    <property type="entry name" value="P-loop containing nucleotide triphosphate hydrolases"/>
    <property type="match status" value="1"/>
</dbReference>
<keyword evidence="1" id="KW-0418">Kinase</keyword>
<dbReference type="EMBL" id="JACCBX010000007">
    <property type="protein sequence ID" value="NYE06923.1"/>
    <property type="molecule type" value="Genomic_DNA"/>
</dbReference>
<dbReference type="InterPro" id="IPR027417">
    <property type="entry name" value="P-loop_NTPase"/>
</dbReference>
<name>A0A852TDQ4_9BACI</name>
<evidence type="ECO:0000313" key="2">
    <source>
        <dbReference type="Proteomes" id="UP000548423"/>
    </source>
</evidence>
<keyword evidence="1" id="KW-0808">Transferase</keyword>
<gene>
    <name evidence="1" type="ORF">F4694_003703</name>
</gene>
<dbReference type="SUPFAM" id="SSF52540">
    <property type="entry name" value="P-loop containing nucleoside triphosphate hydrolases"/>
    <property type="match status" value="1"/>
</dbReference>
<reference evidence="2" key="1">
    <citation type="submission" date="2020-07" db="EMBL/GenBank/DDBJ databases">
        <authorList>
            <person name="Partida-Martinez L."/>
            <person name="Huntemann M."/>
            <person name="Clum A."/>
            <person name="Wang J."/>
            <person name="Palaniappan K."/>
            <person name="Ritter S."/>
            <person name="Chen I.-M."/>
            <person name="Stamatis D."/>
            <person name="Reddy T."/>
            <person name="O'Malley R."/>
            <person name="Daum C."/>
            <person name="Shapiro N."/>
            <person name="Ivanova N."/>
            <person name="Kyrpides N."/>
            <person name="Woyke T."/>
        </authorList>
    </citation>
    <scope>NUCLEOTIDE SEQUENCE [LARGE SCALE GENOMIC DNA]</scope>
    <source>
        <strain evidence="2">AT2.8</strain>
    </source>
</reference>
<accession>A0A852TDQ4</accession>
<dbReference type="Proteomes" id="UP000548423">
    <property type="component" value="Unassembled WGS sequence"/>
</dbReference>
<comment type="caution">
    <text evidence="1">The sequence shown here is derived from an EMBL/GenBank/DDBJ whole genome shotgun (WGS) entry which is preliminary data.</text>
</comment>
<evidence type="ECO:0000313" key="1">
    <source>
        <dbReference type="EMBL" id="NYE06923.1"/>
    </source>
</evidence>
<reference evidence="2" key="2">
    <citation type="submission" date="2020-08" db="EMBL/GenBank/DDBJ databases">
        <title>The Agave Microbiome: Exploring the role of microbial communities in plant adaptations to desert environments.</title>
        <authorList>
            <person name="Partida-Martinez L.P."/>
        </authorList>
    </citation>
    <scope>NUCLEOTIDE SEQUENCE [LARGE SCALE GENOMIC DNA]</scope>
    <source>
        <strain evidence="2">AT2.8</strain>
    </source>
</reference>
<proteinExistence type="predicted"/>
<dbReference type="GO" id="GO:0016301">
    <property type="term" value="F:kinase activity"/>
    <property type="evidence" value="ECO:0007669"/>
    <property type="project" value="UniProtKB-KW"/>
</dbReference>
<protein>
    <submittedName>
        <fullName evidence="1">Cytidylate kinase</fullName>
    </submittedName>
</protein>
<dbReference type="AlphaFoldDB" id="A0A852TDQ4"/>
<sequence>MKFVLIFGPQAVGKMTVGQELAKITGLKLFHNHMTIELVTPIFDFGTKEGQRLVSLFRQEIFEAVAKSDLEGLIFTYVWAFDHPSDWEYVDKVCQIFQSRGGNVYFVELEADLNERLQRNKSPHRLLHKPTKRNIEWSENNLKKSMEKYRFNSLEGEITRRDYIRINNTNMSPEEVAKVIKDKFQL</sequence>
<organism evidence="1 2">
    <name type="scientific">Neobacillus niacini</name>
    <dbReference type="NCBI Taxonomy" id="86668"/>
    <lineage>
        <taxon>Bacteria</taxon>
        <taxon>Bacillati</taxon>
        <taxon>Bacillota</taxon>
        <taxon>Bacilli</taxon>
        <taxon>Bacillales</taxon>
        <taxon>Bacillaceae</taxon>
        <taxon>Neobacillus</taxon>
    </lineage>
</organism>